<dbReference type="OrthoDB" id="5583482at2759"/>
<name>A0A6P7GNU2_DIAVI</name>
<sequence>MSLRENSSLNVSDRSVDRPNTTIDQQTLIEHVVKLQKISAKKSEKIDFLEEHVNTLVIELQKKSKLLQGYILREQKTSNSIKKDSNKVK</sequence>
<accession>A0A6P7GNU2</accession>
<protein>
    <submittedName>
        <fullName evidence="1">Coiled-coil domain-containing protein 186-like</fullName>
    </submittedName>
</protein>
<dbReference type="InterPro" id="IPR038830">
    <property type="entry name" value="CCDC186"/>
</dbReference>
<dbReference type="InParanoid" id="A0A6P7GNU2"/>
<dbReference type="AlphaFoldDB" id="A0A6P7GNU2"/>
<dbReference type="PANTHER" id="PTHR18911">
    <property type="entry name" value="CTCL TUMOR ANTIGEN HD-CL-01"/>
    <property type="match status" value="1"/>
</dbReference>
<dbReference type="RefSeq" id="XP_028146853.1">
    <property type="nucleotide sequence ID" value="XM_028291052.1"/>
</dbReference>
<evidence type="ECO:0000313" key="1">
    <source>
        <dbReference type="RefSeq" id="XP_028146853.1"/>
    </source>
</evidence>
<dbReference type="KEGG" id="dvv:114340312"/>
<dbReference type="PANTHER" id="PTHR18911:SF5">
    <property type="entry name" value="COILED-COIL DOMAIN-CONTAINING PROTEIN 186"/>
    <property type="match status" value="1"/>
</dbReference>
<dbReference type="GO" id="GO:0031267">
    <property type="term" value="F:small GTPase binding"/>
    <property type="evidence" value="ECO:0007669"/>
    <property type="project" value="TreeGrafter"/>
</dbReference>
<dbReference type="GO" id="GO:0099518">
    <property type="term" value="P:vesicle cytoskeletal trafficking"/>
    <property type="evidence" value="ECO:0007669"/>
    <property type="project" value="TreeGrafter"/>
</dbReference>
<dbReference type="GO" id="GO:0005802">
    <property type="term" value="C:trans-Golgi network"/>
    <property type="evidence" value="ECO:0007669"/>
    <property type="project" value="TreeGrafter"/>
</dbReference>
<proteinExistence type="predicted"/>
<gene>
    <name evidence="1" type="primary">LOC114340312</name>
</gene>
<reference evidence="1" key="1">
    <citation type="submission" date="2025-08" db="UniProtKB">
        <authorList>
            <consortium name="RefSeq"/>
        </authorList>
    </citation>
    <scope>IDENTIFICATION</scope>
    <source>
        <tissue evidence="1">Whole insect</tissue>
    </source>
</reference>
<organism evidence="1">
    <name type="scientific">Diabrotica virgifera virgifera</name>
    <name type="common">western corn rootworm</name>
    <dbReference type="NCBI Taxonomy" id="50390"/>
    <lineage>
        <taxon>Eukaryota</taxon>
        <taxon>Metazoa</taxon>
        <taxon>Ecdysozoa</taxon>
        <taxon>Arthropoda</taxon>
        <taxon>Hexapoda</taxon>
        <taxon>Insecta</taxon>
        <taxon>Pterygota</taxon>
        <taxon>Neoptera</taxon>
        <taxon>Endopterygota</taxon>
        <taxon>Coleoptera</taxon>
        <taxon>Polyphaga</taxon>
        <taxon>Cucujiformia</taxon>
        <taxon>Chrysomeloidea</taxon>
        <taxon>Chrysomelidae</taxon>
        <taxon>Galerucinae</taxon>
        <taxon>Diabroticina</taxon>
        <taxon>Diabroticites</taxon>
        <taxon>Diabrotica</taxon>
    </lineage>
</organism>